<name>A0A9W8S162_9HYPO</name>
<dbReference type="PANTHER" id="PTHR28083:SF1">
    <property type="entry name" value="GOOD FOR FULL DBP5 ACTIVITY PROTEIN 2"/>
    <property type="match status" value="1"/>
</dbReference>
<evidence type="ECO:0000256" key="1">
    <source>
        <dbReference type="SAM" id="MobiDB-lite"/>
    </source>
</evidence>
<dbReference type="SUPFAM" id="SSF53098">
    <property type="entry name" value="Ribonuclease H-like"/>
    <property type="match status" value="1"/>
</dbReference>
<dbReference type="Proteomes" id="UP001152049">
    <property type="component" value="Unassembled WGS sequence"/>
</dbReference>
<accession>A0A9W8S162</accession>
<dbReference type="Pfam" id="PF21762">
    <property type="entry name" value="DEDDh_C"/>
    <property type="match status" value="1"/>
</dbReference>
<evidence type="ECO:0000259" key="2">
    <source>
        <dbReference type="Pfam" id="PF21762"/>
    </source>
</evidence>
<dbReference type="InterPro" id="IPR012337">
    <property type="entry name" value="RNaseH-like_sf"/>
</dbReference>
<dbReference type="InterPro" id="IPR048519">
    <property type="entry name" value="Gfd2/YDR514C-like_C"/>
</dbReference>
<proteinExistence type="predicted"/>
<feature type="domain" description="Gfd2/YDR514C-like C-terminal" evidence="2">
    <location>
        <begin position="167"/>
        <end position="313"/>
    </location>
</feature>
<organism evidence="3 4">
    <name type="scientific">Fusarium torreyae</name>
    <dbReference type="NCBI Taxonomy" id="1237075"/>
    <lineage>
        <taxon>Eukaryota</taxon>
        <taxon>Fungi</taxon>
        <taxon>Dikarya</taxon>
        <taxon>Ascomycota</taxon>
        <taxon>Pezizomycotina</taxon>
        <taxon>Sordariomycetes</taxon>
        <taxon>Hypocreomycetidae</taxon>
        <taxon>Hypocreales</taxon>
        <taxon>Nectriaceae</taxon>
        <taxon>Fusarium</taxon>
    </lineage>
</organism>
<evidence type="ECO:0000313" key="3">
    <source>
        <dbReference type="EMBL" id="KAJ4260629.1"/>
    </source>
</evidence>
<keyword evidence="4" id="KW-1185">Reference proteome</keyword>
<dbReference type="PANTHER" id="PTHR28083">
    <property type="entry name" value="GOOD FOR FULL DBP5 ACTIVITY PROTEIN 2"/>
    <property type="match status" value="1"/>
</dbReference>
<feature type="region of interest" description="Disordered" evidence="1">
    <location>
        <begin position="347"/>
        <end position="374"/>
    </location>
</feature>
<dbReference type="AlphaFoldDB" id="A0A9W8S162"/>
<dbReference type="EMBL" id="JAOQAZ010000013">
    <property type="protein sequence ID" value="KAJ4260629.1"/>
    <property type="molecule type" value="Genomic_DNA"/>
</dbReference>
<dbReference type="InterPro" id="IPR040151">
    <property type="entry name" value="Gfd2/YDR514C-like"/>
</dbReference>
<sequence>MIEVSSRLAVSPALFSRAGLIRVPARRSYSAKRQRPSKTSTLRTAQSLGGDEYEYEEGSRIPKGLSYAEKLAFVEDDYGWSLKVPYSKELYHNPVDERLVRRVRATGFLRESLGYGEHRHIIMGLGRPLLRSCMRDVRFICIDADRVKKEVWEIDGRKTGRTLSGHIGVSVLDTKNILDVALSPLDPPYPGRLIQSYQYCVESEVPKEDGFLFGKSESISALELKKKMDHLHHGPQIVGVVYSGRRDLLAMKDFGATMQQKFWLDVCYASYIPLRATSPYSLGHLMREFGIPHDNLHSPGNDAHFTLRAMLAIAAVDALQEAQHLQDVPHWLDLALKIARSPIPTIDPQSSTSWDPNRDPRPAKRKTPYLGQWT</sequence>
<protein>
    <recommendedName>
        <fullName evidence="2">Gfd2/YDR514C-like C-terminal domain-containing protein</fullName>
    </recommendedName>
</protein>
<comment type="caution">
    <text evidence="3">The sequence shown here is derived from an EMBL/GenBank/DDBJ whole genome shotgun (WGS) entry which is preliminary data.</text>
</comment>
<evidence type="ECO:0000313" key="4">
    <source>
        <dbReference type="Proteomes" id="UP001152049"/>
    </source>
</evidence>
<dbReference type="GO" id="GO:0005634">
    <property type="term" value="C:nucleus"/>
    <property type="evidence" value="ECO:0007669"/>
    <property type="project" value="TreeGrafter"/>
</dbReference>
<dbReference type="OrthoDB" id="5953249at2759"/>
<gene>
    <name evidence="3" type="ORF">NW762_007373</name>
</gene>
<reference evidence="3" key="1">
    <citation type="submission" date="2022-09" db="EMBL/GenBank/DDBJ databases">
        <title>Fusarium specimens isolated from Avocado Roots.</title>
        <authorList>
            <person name="Stajich J."/>
            <person name="Roper C."/>
            <person name="Heimlech-Rivalta G."/>
        </authorList>
    </citation>
    <scope>NUCLEOTIDE SEQUENCE</scope>
    <source>
        <strain evidence="3">CF00136</strain>
    </source>
</reference>